<evidence type="ECO:0000313" key="4">
    <source>
        <dbReference type="Proteomes" id="UP001176961"/>
    </source>
</evidence>
<keyword evidence="4" id="KW-1185">Reference proteome</keyword>
<feature type="chain" id="PRO_5041415853" evidence="2">
    <location>
        <begin position="21"/>
        <end position="766"/>
    </location>
</feature>
<dbReference type="AlphaFoldDB" id="A0AA36GKM5"/>
<protein>
    <submittedName>
        <fullName evidence="3">Uncharacterized protein</fullName>
    </submittedName>
</protein>
<reference evidence="3" key="1">
    <citation type="submission" date="2023-07" db="EMBL/GenBank/DDBJ databases">
        <authorList>
            <consortium name="CYATHOMIX"/>
        </authorList>
    </citation>
    <scope>NUCLEOTIDE SEQUENCE</scope>
    <source>
        <strain evidence="3">N/A</strain>
    </source>
</reference>
<evidence type="ECO:0000313" key="3">
    <source>
        <dbReference type="EMBL" id="CAJ0593217.1"/>
    </source>
</evidence>
<sequence>MRYLTSVALLLFVLFGYLEAKPYPGRCRNRQVSKCAWKKMRQRRFPEPQDRLRVVWSSDGLVGNRYFERDGKHFLEIQELVPIGNGRYRIVSREEETTPPPAIPQPQEPSGAGSGPRSWMDELAAVPAWPTRVEDPRQSGARQTEPRLDEAPQQHPEPRPELEQVHPEPRPELAQVQPEPRPRPVPVQPETRPGVQAQAEPRPVPQQPHLEPREEDQSHVDDERQHPQSRVIEPAQPPVQPEPVPVRSEDRIPSGAEEPQREPQVETPSASDVVAVPIRQRTEDFPEIPAAYYDETWYEPPGQTFYPRLLYSPRYGWREMTQDEVSRVRSIRPISEHEESNGRDIHPQMELYPSQPQQNVQPAQQTHAEPKQDQKATILTQNLEQKEDEDSPNNILHGQQGTWIFRNDKWEFEPHGAVEIAETTPESVAPVYDSGTWVFDNGAWHYRPLSRPFEREQVQPDQEPRRPGQEQPQPNHERTQPDQEQPQPDQEQPQPDQEQIQPGQELIQTQPEQEQRISIPAVTVDENQTTGEKKLVKVKKFPRAPDHQDNHRELLAKAVSMEQEEKNENNGENDRDDYSRWYHSYRREQNDPQERENAWNAQDTKAIRLSDGQLPQPESAHYLQNGNMAAVVYSENDRKTEEDERNKSQGASYFLKEGNLGAYVYSGDENSSSAKEERNHQAPSPQRYLSADEYKRLQPSEVKVPTLQLKNPSDIKPCDGTGSTSGTGEFWLLRTRPCNRNSPEGRIMLPNGEILRFFGQPQLVNV</sequence>
<feature type="signal peptide" evidence="2">
    <location>
        <begin position="1"/>
        <end position="20"/>
    </location>
</feature>
<organism evidence="3 4">
    <name type="scientific">Cylicocyclus nassatus</name>
    <name type="common">Nematode worm</name>
    <dbReference type="NCBI Taxonomy" id="53992"/>
    <lineage>
        <taxon>Eukaryota</taxon>
        <taxon>Metazoa</taxon>
        <taxon>Ecdysozoa</taxon>
        <taxon>Nematoda</taxon>
        <taxon>Chromadorea</taxon>
        <taxon>Rhabditida</taxon>
        <taxon>Rhabditina</taxon>
        <taxon>Rhabditomorpha</taxon>
        <taxon>Strongyloidea</taxon>
        <taxon>Strongylidae</taxon>
        <taxon>Cylicocyclus</taxon>
    </lineage>
</organism>
<feature type="compositionally biased region" description="Basic and acidic residues" evidence="1">
    <location>
        <begin position="210"/>
        <end position="226"/>
    </location>
</feature>
<feature type="compositionally biased region" description="Basic and acidic residues" evidence="1">
    <location>
        <begin position="563"/>
        <end position="597"/>
    </location>
</feature>
<feature type="compositionally biased region" description="Pro residues" evidence="1">
    <location>
        <begin position="98"/>
        <end position="107"/>
    </location>
</feature>
<evidence type="ECO:0000256" key="1">
    <source>
        <dbReference type="SAM" id="MobiDB-lite"/>
    </source>
</evidence>
<feature type="region of interest" description="Disordered" evidence="1">
    <location>
        <begin position="665"/>
        <end position="689"/>
    </location>
</feature>
<feature type="compositionally biased region" description="Low complexity" evidence="1">
    <location>
        <begin position="482"/>
        <end position="505"/>
    </location>
</feature>
<feature type="compositionally biased region" description="Low complexity" evidence="1">
    <location>
        <begin position="353"/>
        <end position="365"/>
    </location>
</feature>
<name>A0AA36GKM5_CYLNA</name>
<feature type="region of interest" description="Disordered" evidence="1">
    <location>
        <begin position="633"/>
        <end position="653"/>
    </location>
</feature>
<feature type="compositionally biased region" description="Basic and acidic residues" evidence="1">
    <location>
        <begin position="144"/>
        <end position="171"/>
    </location>
</feature>
<keyword evidence="2" id="KW-0732">Signal</keyword>
<feature type="region of interest" description="Disordered" evidence="1">
    <location>
        <begin position="94"/>
        <end position="278"/>
    </location>
</feature>
<feature type="region of interest" description="Disordered" evidence="1">
    <location>
        <begin position="455"/>
        <end position="602"/>
    </location>
</feature>
<feature type="compositionally biased region" description="Basic and acidic residues" evidence="1">
    <location>
        <begin position="334"/>
        <end position="347"/>
    </location>
</feature>
<feature type="compositionally biased region" description="Basic and acidic residues" evidence="1">
    <location>
        <begin position="543"/>
        <end position="555"/>
    </location>
</feature>
<comment type="caution">
    <text evidence="3">The sequence shown here is derived from an EMBL/GenBank/DDBJ whole genome shotgun (WGS) entry which is preliminary data.</text>
</comment>
<feature type="compositionally biased region" description="Pro residues" evidence="1">
    <location>
        <begin position="235"/>
        <end position="244"/>
    </location>
</feature>
<feature type="compositionally biased region" description="Basic and acidic residues" evidence="1">
    <location>
        <begin position="455"/>
        <end position="468"/>
    </location>
</feature>
<gene>
    <name evidence="3" type="ORF">CYNAS_LOCUS5200</name>
</gene>
<proteinExistence type="predicted"/>
<dbReference type="Proteomes" id="UP001176961">
    <property type="component" value="Unassembled WGS sequence"/>
</dbReference>
<accession>A0AA36GKM5</accession>
<feature type="compositionally biased region" description="Basic and acidic residues" evidence="1">
    <location>
        <begin position="635"/>
        <end position="647"/>
    </location>
</feature>
<dbReference type="EMBL" id="CATQJL010000112">
    <property type="protein sequence ID" value="CAJ0593217.1"/>
    <property type="molecule type" value="Genomic_DNA"/>
</dbReference>
<feature type="compositionally biased region" description="Basic and acidic residues" evidence="1">
    <location>
        <begin position="247"/>
        <end position="264"/>
    </location>
</feature>
<evidence type="ECO:0000256" key="2">
    <source>
        <dbReference type="SAM" id="SignalP"/>
    </source>
</evidence>
<feature type="region of interest" description="Disordered" evidence="1">
    <location>
        <begin position="328"/>
        <end position="375"/>
    </location>
</feature>